<feature type="modified residue" description="4-aspartylphosphate" evidence="9">
    <location>
        <position position="411"/>
    </location>
</feature>
<keyword evidence="5 8" id="KW-0238">DNA-binding</keyword>
<feature type="region of interest" description="Disordered" evidence="11">
    <location>
        <begin position="333"/>
        <end position="353"/>
    </location>
</feature>
<keyword evidence="2 9" id="KW-0597">Phosphoprotein</keyword>
<dbReference type="Pfam" id="PF00072">
    <property type="entry name" value="Response_reg"/>
    <property type="match status" value="1"/>
</dbReference>
<keyword evidence="4 8" id="KW-0805">Transcription regulation</keyword>
<dbReference type="PIRSF" id="PIRSF002595">
    <property type="entry name" value="RR_SKN7"/>
    <property type="match status" value="1"/>
</dbReference>
<evidence type="ECO:0000256" key="2">
    <source>
        <dbReference type="ARBA" id="ARBA00022553"/>
    </source>
</evidence>
<dbReference type="PROSITE" id="PS00434">
    <property type="entry name" value="HSF_DOMAIN"/>
    <property type="match status" value="1"/>
</dbReference>
<organism evidence="13 14">
    <name type="scientific">Lomentospora prolificans</name>
    <dbReference type="NCBI Taxonomy" id="41688"/>
    <lineage>
        <taxon>Eukaryota</taxon>
        <taxon>Fungi</taxon>
        <taxon>Dikarya</taxon>
        <taxon>Ascomycota</taxon>
        <taxon>Pezizomycotina</taxon>
        <taxon>Sordariomycetes</taxon>
        <taxon>Hypocreomycetidae</taxon>
        <taxon>Microascales</taxon>
        <taxon>Microascaceae</taxon>
        <taxon>Lomentospora</taxon>
    </lineage>
</organism>
<dbReference type="InterPro" id="IPR014402">
    <property type="entry name" value="Sig_transdc_resp-reg_Skn7"/>
</dbReference>
<feature type="compositionally biased region" description="Polar residues" evidence="11">
    <location>
        <begin position="333"/>
        <end position="347"/>
    </location>
</feature>
<feature type="compositionally biased region" description="Polar residues" evidence="11">
    <location>
        <begin position="10"/>
        <end position="24"/>
    </location>
</feature>
<comment type="caution">
    <text evidence="13">The sequence shown here is derived from an EMBL/GenBank/DDBJ whole genome shotgun (WGS) entry which is preliminary data.</text>
</comment>
<keyword evidence="10" id="KW-0175">Coiled coil</keyword>
<keyword evidence="7 8" id="KW-0539">Nucleus</keyword>
<feature type="compositionally biased region" description="Basic and acidic residues" evidence="11">
    <location>
        <begin position="597"/>
        <end position="606"/>
    </location>
</feature>
<feature type="domain" description="Response regulatory" evidence="12">
    <location>
        <begin position="359"/>
        <end position="476"/>
    </location>
</feature>
<keyword evidence="3" id="KW-0902">Two-component regulatory system</keyword>
<feature type="region of interest" description="Disordered" evidence="11">
    <location>
        <begin position="206"/>
        <end position="230"/>
    </location>
</feature>
<evidence type="ECO:0000256" key="7">
    <source>
        <dbReference type="ARBA" id="ARBA00023242"/>
    </source>
</evidence>
<dbReference type="GO" id="GO:0005634">
    <property type="term" value="C:nucleus"/>
    <property type="evidence" value="ECO:0007669"/>
    <property type="project" value="UniProtKB-SubCell"/>
</dbReference>
<dbReference type="Pfam" id="PF00447">
    <property type="entry name" value="HSF_DNA-bind"/>
    <property type="match status" value="1"/>
</dbReference>
<feature type="compositionally biased region" description="Polar residues" evidence="11">
    <location>
        <begin position="529"/>
        <end position="557"/>
    </location>
</feature>
<reference evidence="13 14" key="1">
    <citation type="journal article" date="2017" name="G3 (Bethesda)">
        <title>First Draft Genome Sequence of the Pathogenic Fungus Lomentospora prolificans (Formerly Scedosporium prolificans).</title>
        <authorList>
            <person name="Luo R."/>
            <person name="Zimin A."/>
            <person name="Workman R."/>
            <person name="Fan Y."/>
            <person name="Pertea G."/>
            <person name="Grossman N."/>
            <person name="Wear M.P."/>
            <person name="Jia B."/>
            <person name="Miller H."/>
            <person name="Casadevall A."/>
            <person name="Timp W."/>
            <person name="Zhang S.X."/>
            <person name="Salzberg S.L."/>
        </authorList>
    </citation>
    <scope>NUCLEOTIDE SEQUENCE [LARGE SCALE GENOMIC DNA]</scope>
    <source>
        <strain evidence="13 14">JHH-5317</strain>
    </source>
</reference>
<dbReference type="PROSITE" id="PS50110">
    <property type="entry name" value="RESPONSE_REGULATORY"/>
    <property type="match status" value="1"/>
</dbReference>
<sequence>MPADKPSPAQGGSNTSSDFRNNRTKANYQLRRMLEEPDYEDIVRWGRDGDSFVVLEGETFSTRVLPKHFKHSNFASFVRQLNKYDFHKVRRPDDGSQGYGANAWEFKHPDFRIDAKDRLDMIRRKAPSTKKTQQQRPSQTPVADQSDGQRQIQSLTETLYALQKQVEELAQTNKQLVSEIVSLQKSTGTQRQVQYEMLQYLDSSARRQSTAAGQSPAAPMAGRGQGEEPPAELRRVRELLGTLGPLPATADTGIERSHTIYPSPAESSTSSAMFVAPDMNTSIAVMNDTVGIRRMGVYPSGQTAAIDAFHADPMQNMAYPVAQSSALEVVTSSTVPDTSGVDSSSPAEKSDEWGPRKPHIFLVEDDKICSKIGTKFLRSLGCTVALAKDGLDAVKQFDTDRPPHFDLIFMDIIMPRLDGVSATARIRDYLPECPIVAMTSNIRQEDVSTYFKYGMTDVLAKPFMREGMQRMLRKHLPHLLSQPSPSAPAGNGPYANVQAGASLTTTEIPGPDPTAMTTSHMGIKFENTPMQSPSTAQGGSWHSPSPMTTHSPANSPLTMGGLAVGAGHPIVMAATQAGGQYTSFMAPTMGPPGQGARDLDRPEKRQRIAGPSGLMR</sequence>
<dbReference type="GO" id="GO:0006357">
    <property type="term" value="P:regulation of transcription by RNA polymerase II"/>
    <property type="evidence" value="ECO:0007669"/>
    <property type="project" value="UniProtKB-UniRule"/>
</dbReference>
<protein>
    <recommendedName>
        <fullName evidence="8">Transcription factor</fullName>
    </recommendedName>
</protein>
<proteinExistence type="predicted"/>
<evidence type="ECO:0000256" key="4">
    <source>
        <dbReference type="ARBA" id="ARBA00023015"/>
    </source>
</evidence>
<dbReference type="PANTHER" id="PTHR45339:SF1">
    <property type="entry name" value="HYBRID SIGNAL TRANSDUCTION HISTIDINE KINASE J"/>
    <property type="match status" value="1"/>
</dbReference>
<evidence type="ECO:0000256" key="3">
    <source>
        <dbReference type="ARBA" id="ARBA00023012"/>
    </source>
</evidence>
<keyword evidence="14" id="KW-1185">Reference proteome</keyword>
<evidence type="ECO:0000256" key="8">
    <source>
        <dbReference type="PIRNR" id="PIRNR002595"/>
    </source>
</evidence>
<dbReference type="Gene3D" id="3.40.50.2300">
    <property type="match status" value="1"/>
</dbReference>
<dbReference type="PANTHER" id="PTHR45339">
    <property type="entry name" value="HYBRID SIGNAL TRANSDUCTION HISTIDINE KINASE J"/>
    <property type="match status" value="1"/>
</dbReference>
<evidence type="ECO:0000313" key="13">
    <source>
        <dbReference type="EMBL" id="PKS13004.1"/>
    </source>
</evidence>
<dbReference type="SMART" id="SM00448">
    <property type="entry name" value="REC"/>
    <property type="match status" value="1"/>
</dbReference>
<dbReference type="SUPFAM" id="SSF52172">
    <property type="entry name" value="CheY-like"/>
    <property type="match status" value="1"/>
</dbReference>
<dbReference type="SMART" id="SM00415">
    <property type="entry name" value="HSF"/>
    <property type="match status" value="1"/>
</dbReference>
<dbReference type="STRING" id="41688.A0A2N3NKP0"/>
<evidence type="ECO:0000256" key="6">
    <source>
        <dbReference type="ARBA" id="ARBA00023163"/>
    </source>
</evidence>
<dbReference type="FunFam" id="1.10.10.10:FF:000027">
    <property type="entry name" value="Heat shock transcription factor 1"/>
    <property type="match status" value="1"/>
</dbReference>
<feature type="region of interest" description="Disordered" evidence="11">
    <location>
        <begin position="1"/>
        <end position="24"/>
    </location>
</feature>
<evidence type="ECO:0000256" key="9">
    <source>
        <dbReference type="PROSITE-ProRule" id="PRU00169"/>
    </source>
</evidence>
<feature type="compositionally biased region" description="Polar residues" evidence="11">
    <location>
        <begin position="129"/>
        <end position="150"/>
    </location>
</feature>
<dbReference type="InterPro" id="IPR000232">
    <property type="entry name" value="HSF_DNA-bd"/>
</dbReference>
<gene>
    <name evidence="13" type="ORF">jhhlp_000345</name>
</gene>
<evidence type="ECO:0000256" key="11">
    <source>
        <dbReference type="SAM" id="MobiDB-lite"/>
    </source>
</evidence>
<dbReference type="EMBL" id="NLAX01000002">
    <property type="protein sequence ID" value="PKS13004.1"/>
    <property type="molecule type" value="Genomic_DNA"/>
</dbReference>
<dbReference type="OrthoDB" id="424572at2759"/>
<accession>A0A2N3NKP0</accession>
<dbReference type="GO" id="GO:0000156">
    <property type="term" value="F:phosphorelay response regulator activity"/>
    <property type="evidence" value="ECO:0007669"/>
    <property type="project" value="InterPro"/>
</dbReference>
<evidence type="ECO:0000256" key="10">
    <source>
        <dbReference type="SAM" id="Coils"/>
    </source>
</evidence>
<dbReference type="Gene3D" id="1.10.10.10">
    <property type="entry name" value="Winged helix-like DNA-binding domain superfamily/Winged helix DNA-binding domain"/>
    <property type="match status" value="1"/>
</dbReference>
<dbReference type="InterPro" id="IPR036390">
    <property type="entry name" value="WH_DNA-bd_sf"/>
</dbReference>
<dbReference type="GO" id="GO:0043565">
    <property type="term" value="F:sequence-specific DNA binding"/>
    <property type="evidence" value="ECO:0007669"/>
    <property type="project" value="InterPro"/>
</dbReference>
<dbReference type="InterPro" id="IPR011006">
    <property type="entry name" value="CheY-like_superfamily"/>
</dbReference>
<dbReference type="SUPFAM" id="SSF46785">
    <property type="entry name" value="Winged helix' DNA-binding domain"/>
    <property type="match status" value="1"/>
</dbReference>
<dbReference type="InterPro" id="IPR001789">
    <property type="entry name" value="Sig_transdc_resp-reg_receiver"/>
</dbReference>
<dbReference type="FunFam" id="3.40.50.2300:FF:000212">
    <property type="entry name" value="Stress response regulator/HFS transcription factor"/>
    <property type="match status" value="1"/>
</dbReference>
<evidence type="ECO:0000256" key="5">
    <source>
        <dbReference type="ARBA" id="ARBA00023125"/>
    </source>
</evidence>
<dbReference type="CDD" id="cd17546">
    <property type="entry name" value="REC_hyHK_CKI1_RcsC-like"/>
    <property type="match status" value="1"/>
</dbReference>
<evidence type="ECO:0000256" key="1">
    <source>
        <dbReference type="ARBA" id="ARBA00004123"/>
    </source>
</evidence>
<dbReference type="GO" id="GO:0003700">
    <property type="term" value="F:DNA-binding transcription factor activity"/>
    <property type="evidence" value="ECO:0007669"/>
    <property type="project" value="UniProtKB-UniRule"/>
</dbReference>
<feature type="region of interest" description="Disordered" evidence="11">
    <location>
        <begin position="529"/>
        <end position="560"/>
    </location>
</feature>
<keyword evidence="6 8" id="KW-0804">Transcription</keyword>
<feature type="region of interest" description="Disordered" evidence="11">
    <location>
        <begin position="586"/>
        <end position="616"/>
    </location>
</feature>
<evidence type="ECO:0000313" key="14">
    <source>
        <dbReference type="Proteomes" id="UP000233524"/>
    </source>
</evidence>
<dbReference type="FunCoup" id="A0A2N3NKP0">
    <property type="interactions" value="659"/>
</dbReference>
<dbReference type="PRINTS" id="PR00056">
    <property type="entry name" value="HSFDOMAIN"/>
</dbReference>
<dbReference type="InterPro" id="IPR036388">
    <property type="entry name" value="WH-like_DNA-bd_sf"/>
</dbReference>
<feature type="region of interest" description="Disordered" evidence="11">
    <location>
        <begin position="126"/>
        <end position="150"/>
    </location>
</feature>
<dbReference type="Proteomes" id="UP000233524">
    <property type="component" value="Unassembled WGS sequence"/>
</dbReference>
<evidence type="ECO:0000259" key="12">
    <source>
        <dbReference type="PROSITE" id="PS50110"/>
    </source>
</evidence>
<feature type="coiled-coil region" evidence="10">
    <location>
        <begin position="152"/>
        <end position="186"/>
    </location>
</feature>
<dbReference type="VEuPathDB" id="FungiDB:jhhlp_000345"/>
<dbReference type="AlphaFoldDB" id="A0A2N3NKP0"/>
<comment type="subcellular location">
    <subcellularLocation>
        <location evidence="1 8">Nucleus</location>
    </subcellularLocation>
</comment>
<name>A0A2N3NKP0_9PEZI</name>
<dbReference type="InParanoid" id="A0A2N3NKP0"/>